<sequence length="136" mass="14989">MTVLAILSWVLSVNSSNIEFSSASLDIKSNSGYIQLEWTSSDVTNHILEQSIEPNFRHAKTIYQGPDQASFISGLDNGTYYFRVGDQKANWSDTLKLTVAHQPLSLAYTLFGIGFLVFACTVFIVVKGARTSNTNS</sequence>
<name>A0A1W2G588_REIFA</name>
<evidence type="ECO:0008006" key="4">
    <source>
        <dbReference type="Google" id="ProtNLM"/>
    </source>
</evidence>
<keyword evidence="1" id="KW-1133">Transmembrane helix</keyword>
<dbReference type="InterPro" id="IPR013783">
    <property type="entry name" value="Ig-like_fold"/>
</dbReference>
<dbReference type="AlphaFoldDB" id="A0A1W2G588"/>
<protein>
    <recommendedName>
        <fullName evidence="4">Two component regulator three Y domain-containing protein</fullName>
    </recommendedName>
</protein>
<keyword evidence="3" id="KW-1185">Reference proteome</keyword>
<gene>
    <name evidence="2" type="ORF">SAMN04488029_0175</name>
</gene>
<reference evidence="2 3" key="1">
    <citation type="submission" date="2017-04" db="EMBL/GenBank/DDBJ databases">
        <authorList>
            <person name="Afonso C.L."/>
            <person name="Miller P.J."/>
            <person name="Scott M.A."/>
            <person name="Spackman E."/>
            <person name="Goraichik I."/>
            <person name="Dimitrov K.M."/>
            <person name="Suarez D.L."/>
            <person name="Swayne D.E."/>
        </authorList>
    </citation>
    <scope>NUCLEOTIDE SEQUENCE [LARGE SCALE GENOMIC DNA]</scope>
    <source>
        <strain evidence="2 3">DSM 26133</strain>
    </source>
</reference>
<accession>A0A1W2G588</accession>
<evidence type="ECO:0000256" key="1">
    <source>
        <dbReference type="SAM" id="Phobius"/>
    </source>
</evidence>
<dbReference type="Gene3D" id="2.60.40.10">
    <property type="entry name" value="Immunoglobulins"/>
    <property type="match status" value="1"/>
</dbReference>
<keyword evidence="1" id="KW-0812">Transmembrane</keyword>
<dbReference type="STRING" id="692418.SAMN04488029_0175"/>
<keyword evidence="1" id="KW-0472">Membrane</keyword>
<proteinExistence type="predicted"/>
<organism evidence="2 3">
    <name type="scientific">Reichenbachiella faecimaris</name>
    <dbReference type="NCBI Taxonomy" id="692418"/>
    <lineage>
        <taxon>Bacteria</taxon>
        <taxon>Pseudomonadati</taxon>
        <taxon>Bacteroidota</taxon>
        <taxon>Cytophagia</taxon>
        <taxon>Cytophagales</taxon>
        <taxon>Reichenbachiellaceae</taxon>
        <taxon>Reichenbachiella</taxon>
    </lineage>
</organism>
<dbReference type="EMBL" id="FWYF01000001">
    <property type="protein sequence ID" value="SMD31837.1"/>
    <property type="molecule type" value="Genomic_DNA"/>
</dbReference>
<dbReference type="OrthoDB" id="982755at2"/>
<evidence type="ECO:0000313" key="3">
    <source>
        <dbReference type="Proteomes" id="UP000192472"/>
    </source>
</evidence>
<evidence type="ECO:0000313" key="2">
    <source>
        <dbReference type="EMBL" id="SMD31837.1"/>
    </source>
</evidence>
<dbReference type="RefSeq" id="WP_084370533.1">
    <property type="nucleotide sequence ID" value="NZ_FWYF01000001.1"/>
</dbReference>
<dbReference type="Proteomes" id="UP000192472">
    <property type="component" value="Unassembled WGS sequence"/>
</dbReference>
<feature type="transmembrane region" description="Helical" evidence="1">
    <location>
        <begin position="106"/>
        <end position="126"/>
    </location>
</feature>